<evidence type="ECO:0000313" key="4">
    <source>
        <dbReference type="EMBL" id="KAL3283598.1"/>
    </source>
</evidence>
<sequence length="236" mass="27409">MLGKSIILLFTAFLIGNTKCARILLLFNFPSKSMHLAAVSMAEILAEKGHNVTMVTSYKLSKPTTQFKHIFLHEVADVFEDDTMNYYEYNEHPYKQVYGFNLMGFLSSEKMFQNSEFQQLLKSHQKFDLAIMEIVFTESLLYVAQYLNVPLILYTSVDASAWSNYLVGNPTNPSCAADVLLPYSNEMTFFQRLDNTLMHTVNQLYQHFFTLPNHDRITKNIFQEHQIFQSITKTHR</sequence>
<evidence type="ECO:0008006" key="6">
    <source>
        <dbReference type="Google" id="ProtNLM"/>
    </source>
</evidence>
<proteinExistence type="inferred from homology"/>
<comment type="similarity">
    <text evidence="1">Belongs to the UDP-glycosyltransferase family.</text>
</comment>
<dbReference type="AlphaFoldDB" id="A0ABD2NYG2"/>
<dbReference type="InterPro" id="IPR050271">
    <property type="entry name" value="UDP-glycosyltransferase"/>
</dbReference>
<evidence type="ECO:0000256" key="1">
    <source>
        <dbReference type="ARBA" id="ARBA00009995"/>
    </source>
</evidence>
<gene>
    <name evidence="4" type="ORF">HHI36_006736</name>
</gene>
<dbReference type="Proteomes" id="UP001516400">
    <property type="component" value="Unassembled WGS sequence"/>
</dbReference>
<dbReference type="EMBL" id="JABFTP020000144">
    <property type="protein sequence ID" value="KAL3283598.1"/>
    <property type="molecule type" value="Genomic_DNA"/>
</dbReference>
<reference evidence="4 5" key="1">
    <citation type="journal article" date="2021" name="BMC Biol.">
        <title>Horizontally acquired antibacterial genes associated with adaptive radiation of ladybird beetles.</title>
        <authorList>
            <person name="Li H.S."/>
            <person name="Tang X.F."/>
            <person name="Huang Y.H."/>
            <person name="Xu Z.Y."/>
            <person name="Chen M.L."/>
            <person name="Du X.Y."/>
            <person name="Qiu B.Y."/>
            <person name="Chen P.T."/>
            <person name="Zhang W."/>
            <person name="Slipinski A."/>
            <person name="Escalona H.E."/>
            <person name="Waterhouse R.M."/>
            <person name="Zwick A."/>
            <person name="Pang H."/>
        </authorList>
    </citation>
    <scope>NUCLEOTIDE SEQUENCE [LARGE SCALE GENOMIC DNA]</scope>
    <source>
        <strain evidence="4">SYSU2018</strain>
    </source>
</reference>
<organism evidence="4 5">
    <name type="scientific">Cryptolaemus montrouzieri</name>
    <dbReference type="NCBI Taxonomy" id="559131"/>
    <lineage>
        <taxon>Eukaryota</taxon>
        <taxon>Metazoa</taxon>
        <taxon>Ecdysozoa</taxon>
        <taxon>Arthropoda</taxon>
        <taxon>Hexapoda</taxon>
        <taxon>Insecta</taxon>
        <taxon>Pterygota</taxon>
        <taxon>Neoptera</taxon>
        <taxon>Endopterygota</taxon>
        <taxon>Coleoptera</taxon>
        <taxon>Polyphaga</taxon>
        <taxon>Cucujiformia</taxon>
        <taxon>Coccinelloidea</taxon>
        <taxon>Coccinellidae</taxon>
        <taxon>Scymninae</taxon>
        <taxon>Scymnini</taxon>
        <taxon>Cryptolaemus</taxon>
    </lineage>
</organism>
<accession>A0ABD2NYG2</accession>
<evidence type="ECO:0000313" key="5">
    <source>
        <dbReference type="Proteomes" id="UP001516400"/>
    </source>
</evidence>
<evidence type="ECO:0000256" key="3">
    <source>
        <dbReference type="ARBA" id="ARBA00022679"/>
    </source>
</evidence>
<dbReference type="GO" id="GO:0016757">
    <property type="term" value="F:glycosyltransferase activity"/>
    <property type="evidence" value="ECO:0007669"/>
    <property type="project" value="UniProtKB-KW"/>
</dbReference>
<keyword evidence="3" id="KW-0808">Transferase</keyword>
<name>A0ABD2NYG2_9CUCU</name>
<keyword evidence="2" id="KW-0328">Glycosyltransferase</keyword>
<dbReference type="SUPFAM" id="SSF53756">
    <property type="entry name" value="UDP-Glycosyltransferase/glycogen phosphorylase"/>
    <property type="match status" value="1"/>
</dbReference>
<keyword evidence="5" id="KW-1185">Reference proteome</keyword>
<protein>
    <recommendedName>
        <fullName evidence="6">UDP-glucuronosyltransferase</fullName>
    </recommendedName>
</protein>
<dbReference type="InterPro" id="IPR002213">
    <property type="entry name" value="UDP_glucos_trans"/>
</dbReference>
<dbReference type="PANTHER" id="PTHR48043:SF159">
    <property type="entry name" value="EG:EG0003.4 PROTEIN-RELATED"/>
    <property type="match status" value="1"/>
</dbReference>
<evidence type="ECO:0000256" key="2">
    <source>
        <dbReference type="ARBA" id="ARBA00022676"/>
    </source>
</evidence>
<dbReference type="PANTHER" id="PTHR48043">
    <property type="entry name" value="EG:EG0003.4 PROTEIN-RELATED"/>
    <property type="match status" value="1"/>
</dbReference>
<comment type="caution">
    <text evidence="4">The sequence shown here is derived from an EMBL/GenBank/DDBJ whole genome shotgun (WGS) entry which is preliminary data.</text>
</comment>
<dbReference type="Pfam" id="PF00201">
    <property type="entry name" value="UDPGT"/>
    <property type="match status" value="1"/>
</dbReference>